<organism evidence="2 3">
    <name type="scientific">candidate division WWE3 bacterium CG_4_10_14_0_2_um_filter_41_14</name>
    <dbReference type="NCBI Taxonomy" id="1975072"/>
    <lineage>
        <taxon>Bacteria</taxon>
        <taxon>Katanobacteria</taxon>
    </lineage>
</organism>
<name>A0A2M7THQ4_UNCKA</name>
<feature type="domain" description="DUF218" evidence="1">
    <location>
        <begin position="5"/>
        <end position="130"/>
    </location>
</feature>
<proteinExistence type="predicted"/>
<gene>
    <name evidence="2" type="ORF">COY32_04700</name>
</gene>
<sequence>MVDCLILFGRQLLPNGQLDWIAQARCNKAIQVIKQYPHIPIIISGGKTTLDVSEAEVMKIYILNKVSGSELNIVLEETGKTTINQLVIIKTEFLIPNGYVDVGLISDEIHMSRIQQLSAHIFGSTVRLHPFSAKVKISGLYRKAIEEHEARLRELTTNNPIYINFEPGNHQAWQEFDSFFQKQKDGTTARVPDANKAFLEYAYGIGLLRRE</sequence>
<accession>A0A2M7THQ4</accession>
<dbReference type="InterPro" id="IPR003848">
    <property type="entry name" value="DUF218"/>
</dbReference>
<dbReference type="EMBL" id="PFNL01000122">
    <property type="protein sequence ID" value="PIZ45822.1"/>
    <property type="molecule type" value="Genomic_DNA"/>
</dbReference>
<dbReference type="GO" id="GO:0005886">
    <property type="term" value="C:plasma membrane"/>
    <property type="evidence" value="ECO:0007669"/>
    <property type="project" value="TreeGrafter"/>
</dbReference>
<dbReference type="Pfam" id="PF02698">
    <property type="entry name" value="DUF218"/>
    <property type="match status" value="1"/>
</dbReference>
<evidence type="ECO:0000313" key="2">
    <source>
        <dbReference type="EMBL" id="PIZ45822.1"/>
    </source>
</evidence>
<dbReference type="PANTHER" id="PTHR30336">
    <property type="entry name" value="INNER MEMBRANE PROTEIN, PROBABLE PERMEASE"/>
    <property type="match status" value="1"/>
</dbReference>
<dbReference type="AlphaFoldDB" id="A0A2M7THQ4"/>
<comment type="caution">
    <text evidence="2">The sequence shown here is derived from an EMBL/GenBank/DDBJ whole genome shotgun (WGS) entry which is preliminary data.</text>
</comment>
<evidence type="ECO:0000313" key="3">
    <source>
        <dbReference type="Proteomes" id="UP000228920"/>
    </source>
</evidence>
<dbReference type="CDD" id="cd06259">
    <property type="entry name" value="YdcF-like"/>
    <property type="match status" value="1"/>
</dbReference>
<dbReference type="Proteomes" id="UP000228920">
    <property type="component" value="Unassembled WGS sequence"/>
</dbReference>
<dbReference type="InterPro" id="IPR051599">
    <property type="entry name" value="Cell_Envelope_Assoc"/>
</dbReference>
<protein>
    <recommendedName>
        <fullName evidence="1">DUF218 domain-containing protein</fullName>
    </recommendedName>
</protein>
<reference evidence="3" key="1">
    <citation type="submission" date="2017-09" db="EMBL/GenBank/DDBJ databases">
        <title>Depth-based differentiation of microbial function through sediment-hosted aquifers and enrichment of novel symbionts in the deep terrestrial subsurface.</title>
        <authorList>
            <person name="Probst A.J."/>
            <person name="Ladd B."/>
            <person name="Jarett J.K."/>
            <person name="Geller-Mcgrath D.E."/>
            <person name="Sieber C.M.K."/>
            <person name="Emerson J.B."/>
            <person name="Anantharaman K."/>
            <person name="Thomas B.C."/>
            <person name="Malmstrom R."/>
            <person name="Stieglmeier M."/>
            <person name="Klingl A."/>
            <person name="Woyke T."/>
            <person name="Ryan C.M."/>
            <person name="Banfield J.F."/>
        </authorList>
    </citation>
    <scope>NUCLEOTIDE SEQUENCE [LARGE SCALE GENOMIC DNA]</scope>
</reference>
<evidence type="ECO:0000259" key="1">
    <source>
        <dbReference type="Pfam" id="PF02698"/>
    </source>
</evidence>
<dbReference type="PANTHER" id="PTHR30336:SF20">
    <property type="entry name" value="DUF218 DOMAIN-CONTAINING PROTEIN"/>
    <property type="match status" value="1"/>
</dbReference>